<sequence>MHDDTPSVPFWVIGLFGAAFLIGLSIFLQQSNTVALSDQFARQPPPVLPLPALPQLELKDLAPEAQAAARTLWQQLTDGRRSQPIDPVARNSRVQVTIDAIEPIAGGVKVRGTVTNLTNADLMVPISAFELRDSAGERYRAPGTTIANLPPGGSTPLELSVPLPAGRGLLLITELPPDPPLEQRLLIDVQGTQP</sequence>
<feature type="transmembrane region" description="Helical" evidence="1">
    <location>
        <begin position="6"/>
        <end position="28"/>
    </location>
</feature>
<keyword evidence="1" id="KW-0472">Membrane</keyword>
<dbReference type="STRING" id="326427.Cagg_1864"/>
<accession>B8GBD1</accession>
<dbReference type="HOGENOM" id="CLU_1400299_0_0_0"/>
<dbReference type="OrthoDB" id="160465at2"/>
<evidence type="ECO:0000256" key="1">
    <source>
        <dbReference type="SAM" id="Phobius"/>
    </source>
</evidence>
<proteinExistence type="predicted"/>
<dbReference type="EMBL" id="CP001337">
    <property type="protein sequence ID" value="ACL24759.1"/>
    <property type="molecule type" value="Genomic_DNA"/>
</dbReference>
<gene>
    <name evidence="2" type="ordered locus">Cagg_1864</name>
</gene>
<name>B8GBD1_CHLAD</name>
<keyword evidence="3" id="KW-1185">Reference proteome</keyword>
<keyword evidence="1" id="KW-1133">Transmembrane helix</keyword>
<protein>
    <submittedName>
        <fullName evidence="2">Uncharacterized protein</fullName>
    </submittedName>
</protein>
<dbReference type="AlphaFoldDB" id="B8GBD1"/>
<dbReference type="eggNOG" id="ENOG502ZSBY">
    <property type="taxonomic scope" value="Bacteria"/>
</dbReference>
<evidence type="ECO:0000313" key="3">
    <source>
        <dbReference type="Proteomes" id="UP000002508"/>
    </source>
</evidence>
<organism evidence="2 3">
    <name type="scientific">Chloroflexus aggregans (strain MD-66 / DSM 9485)</name>
    <dbReference type="NCBI Taxonomy" id="326427"/>
    <lineage>
        <taxon>Bacteria</taxon>
        <taxon>Bacillati</taxon>
        <taxon>Chloroflexota</taxon>
        <taxon>Chloroflexia</taxon>
        <taxon>Chloroflexales</taxon>
        <taxon>Chloroflexineae</taxon>
        <taxon>Chloroflexaceae</taxon>
        <taxon>Chloroflexus</taxon>
    </lineage>
</organism>
<evidence type="ECO:0000313" key="2">
    <source>
        <dbReference type="EMBL" id="ACL24759.1"/>
    </source>
</evidence>
<dbReference type="Proteomes" id="UP000002508">
    <property type="component" value="Chromosome"/>
</dbReference>
<dbReference type="KEGG" id="cag:Cagg_1864"/>
<reference evidence="2" key="1">
    <citation type="submission" date="2008-12" db="EMBL/GenBank/DDBJ databases">
        <title>Complete sequence of Chloroflexus aggregans DSM 9485.</title>
        <authorList>
            <consortium name="US DOE Joint Genome Institute"/>
            <person name="Lucas S."/>
            <person name="Copeland A."/>
            <person name="Lapidus A."/>
            <person name="Glavina del Rio T."/>
            <person name="Dalin E."/>
            <person name="Tice H."/>
            <person name="Pitluck S."/>
            <person name="Foster B."/>
            <person name="Larimer F."/>
            <person name="Land M."/>
            <person name="Hauser L."/>
            <person name="Kyrpides N."/>
            <person name="Mikhailova N."/>
            <person name="Bryant D."/>
            <person name="Richardson P."/>
        </authorList>
    </citation>
    <scope>NUCLEOTIDE SEQUENCE</scope>
    <source>
        <strain evidence="2">DSM 9485</strain>
    </source>
</reference>
<dbReference type="RefSeq" id="WP_015940618.1">
    <property type="nucleotide sequence ID" value="NC_011831.1"/>
</dbReference>
<keyword evidence="1" id="KW-0812">Transmembrane</keyword>